<feature type="region of interest" description="Disordered" evidence="1">
    <location>
        <begin position="168"/>
        <end position="206"/>
    </location>
</feature>
<dbReference type="WBParaSite" id="ECPE_0001647701-mRNA-1">
    <property type="protein sequence ID" value="ECPE_0001647701-mRNA-1"/>
    <property type="gene ID" value="ECPE_0001647701"/>
</dbReference>
<sequence length="278" mass="29326">MINLGHSVNGLEVIRFPPGSASVLVGEPQRCVILATTPVRMYQLAGWINPTGASSKLTHFTSGSPPTGSPVNLALGVNIAECAVPVGPSLQTGIFPGSSVGLYHGVFSSDDKLPSGSKVTEFPHSFGYSDLKLYQPPDAELPDRFAWMTGPGVYLGYLKSEQLRLPPFSTGSANSPDSHRANGTSEGPNASTLSDQTASDAPDVFSGRGVNLTKNTKLLPYPLLRLVERPGTPLGICLTAFHVIITYADRVKAVNLLDDRTVCSLPLLAELGDARALG</sequence>
<reference evidence="3 4" key="2">
    <citation type="submission" date="2018-11" db="EMBL/GenBank/DDBJ databases">
        <authorList>
            <consortium name="Pathogen Informatics"/>
        </authorList>
    </citation>
    <scope>NUCLEOTIDE SEQUENCE [LARGE SCALE GENOMIC DNA]</scope>
    <source>
        <strain evidence="3 4">Egypt</strain>
    </source>
</reference>
<evidence type="ECO:0000256" key="1">
    <source>
        <dbReference type="SAM" id="MobiDB-lite"/>
    </source>
</evidence>
<evidence type="ECO:0000259" key="2">
    <source>
        <dbReference type="Pfam" id="PF05131"/>
    </source>
</evidence>
<dbReference type="EMBL" id="UZAN01064300">
    <property type="protein sequence ID" value="VDP93706.1"/>
    <property type="molecule type" value="Genomic_DNA"/>
</dbReference>
<accession>A0A183BB49</accession>
<protein>
    <submittedName>
        <fullName evidence="5">Vacuolar protein sorting-associated protein 18 homolog</fullName>
    </submittedName>
</protein>
<feature type="domain" description="Pep3/Vps18 beta-propeller" evidence="2">
    <location>
        <begin position="5"/>
        <end position="264"/>
    </location>
</feature>
<proteinExistence type="predicted"/>
<dbReference type="AlphaFoldDB" id="A0A183BB49"/>
<evidence type="ECO:0000313" key="5">
    <source>
        <dbReference type="WBParaSite" id="ECPE_0001647701-mRNA-1"/>
    </source>
</evidence>
<evidence type="ECO:0000313" key="3">
    <source>
        <dbReference type="EMBL" id="VDP93706.1"/>
    </source>
</evidence>
<dbReference type="OrthoDB" id="1845386at2759"/>
<keyword evidence="4" id="KW-1185">Reference proteome</keyword>
<feature type="compositionally biased region" description="Polar residues" evidence="1">
    <location>
        <begin position="169"/>
        <end position="199"/>
    </location>
</feature>
<evidence type="ECO:0000313" key="4">
    <source>
        <dbReference type="Proteomes" id="UP000272942"/>
    </source>
</evidence>
<dbReference type="Pfam" id="PF05131">
    <property type="entry name" value="Pep3_Vps18"/>
    <property type="match status" value="1"/>
</dbReference>
<dbReference type="Proteomes" id="UP000272942">
    <property type="component" value="Unassembled WGS sequence"/>
</dbReference>
<organism evidence="5">
    <name type="scientific">Echinostoma caproni</name>
    <dbReference type="NCBI Taxonomy" id="27848"/>
    <lineage>
        <taxon>Eukaryota</taxon>
        <taxon>Metazoa</taxon>
        <taxon>Spiralia</taxon>
        <taxon>Lophotrochozoa</taxon>
        <taxon>Platyhelminthes</taxon>
        <taxon>Trematoda</taxon>
        <taxon>Digenea</taxon>
        <taxon>Plagiorchiida</taxon>
        <taxon>Echinostomata</taxon>
        <taxon>Echinostomatoidea</taxon>
        <taxon>Echinostomatidae</taxon>
        <taxon>Echinostoma</taxon>
    </lineage>
</organism>
<gene>
    <name evidence="3" type="ORF">ECPE_LOCUS16434</name>
</gene>
<dbReference type="InterPro" id="IPR007810">
    <property type="entry name" value="Pep3/Vps18_beta-prop"/>
</dbReference>
<reference evidence="5" key="1">
    <citation type="submission" date="2016-06" db="UniProtKB">
        <authorList>
            <consortium name="WormBaseParasite"/>
        </authorList>
    </citation>
    <scope>IDENTIFICATION</scope>
</reference>
<name>A0A183BB49_9TREM</name>